<evidence type="ECO:0000256" key="4">
    <source>
        <dbReference type="ARBA" id="ARBA00022801"/>
    </source>
</evidence>
<dbReference type="Pfam" id="PF00026">
    <property type="entry name" value="Asp"/>
    <property type="match status" value="1"/>
</dbReference>
<evidence type="ECO:0000256" key="7">
    <source>
        <dbReference type="SAM" id="MobiDB-lite"/>
    </source>
</evidence>
<dbReference type="PROSITE" id="PS51767">
    <property type="entry name" value="PEPTIDASE_A1"/>
    <property type="match status" value="1"/>
</dbReference>
<comment type="similarity">
    <text evidence="1 6">Belongs to the peptidase A1 family.</text>
</comment>
<evidence type="ECO:0000256" key="3">
    <source>
        <dbReference type="ARBA" id="ARBA00022750"/>
    </source>
</evidence>
<dbReference type="OrthoDB" id="2747330at2759"/>
<keyword evidence="4 6" id="KW-0378">Hydrolase</keyword>
<gene>
    <name evidence="9" type="primary">pepA_0</name>
    <name evidence="9" type="ORF">LSUE1_G008067</name>
</gene>
<dbReference type="PANTHER" id="PTHR47966">
    <property type="entry name" value="BETA-SITE APP-CLEAVING ENZYME, ISOFORM A-RELATED"/>
    <property type="match status" value="1"/>
</dbReference>
<keyword evidence="10" id="KW-1185">Reference proteome</keyword>
<protein>
    <submittedName>
        <fullName evidence="9">Aspergillopepsin-1</fullName>
    </submittedName>
</protein>
<proteinExistence type="inferred from homology"/>
<feature type="domain" description="Peptidase A1" evidence="8">
    <location>
        <begin position="113"/>
        <end position="441"/>
    </location>
</feature>
<dbReference type="EMBL" id="QGMK01001767">
    <property type="protein sequence ID" value="TVY64292.1"/>
    <property type="molecule type" value="Genomic_DNA"/>
</dbReference>
<evidence type="ECO:0000313" key="9">
    <source>
        <dbReference type="EMBL" id="TVY64292.1"/>
    </source>
</evidence>
<organism evidence="9 10">
    <name type="scientific">Lachnellula suecica</name>
    <dbReference type="NCBI Taxonomy" id="602035"/>
    <lineage>
        <taxon>Eukaryota</taxon>
        <taxon>Fungi</taxon>
        <taxon>Dikarya</taxon>
        <taxon>Ascomycota</taxon>
        <taxon>Pezizomycotina</taxon>
        <taxon>Leotiomycetes</taxon>
        <taxon>Helotiales</taxon>
        <taxon>Lachnaceae</taxon>
        <taxon>Lachnellula</taxon>
    </lineage>
</organism>
<sequence>MAALQGLSKVKLIHNPKYQRNGLKSYVWLLNKWGFEPTQPGPYFFVDKASSSGPRGLLHKISGKKATTHRVLAKKKHPSSGGSTTGSSGSTGSAVTDQTGEVGAEDQQNDSEYLCPVSIGTPAQTLNLDFDTGSADLWVWSTELSSSIQSQGTGHTIFNPKNSSTYKAVSGSTWKISYGDSSSASGDVGTDNVTIGGLTIKNQAVELAKQMSTQFVQGAGDGLLGLAWGTINTVTPTPVATPVENMISEQDIPQTAELFTAYLGSWRDASEPDKGESFYTFGYIDQDTVTATGQEISYTPVDNSQGFWMFDSASSTVNGKAIAQSGNTAIADTGTTLALVSDAVCSAIYAAIPGATYDQSQQGWTYPSSTTADALPVVTFAVGDKQFAVQKEDLGFADAGNGMVYGGIQSRGTMTFDILGDTFLKGIYAIFDQGNTRFGAVQRVEQTQNVSAPPTS</sequence>
<evidence type="ECO:0000256" key="1">
    <source>
        <dbReference type="ARBA" id="ARBA00007447"/>
    </source>
</evidence>
<reference evidence="9 10" key="1">
    <citation type="submission" date="2018-05" db="EMBL/GenBank/DDBJ databases">
        <title>Genome sequencing and assembly of the regulated plant pathogen Lachnellula willkommii and related sister species for the development of diagnostic species identification markers.</title>
        <authorList>
            <person name="Giroux E."/>
            <person name="Bilodeau G."/>
        </authorList>
    </citation>
    <scope>NUCLEOTIDE SEQUENCE [LARGE SCALE GENOMIC DNA]</scope>
    <source>
        <strain evidence="9 10">CBS 268.59</strain>
    </source>
</reference>
<evidence type="ECO:0000313" key="10">
    <source>
        <dbReference type="Proteomes" id="UP000469558"/>
    </source>
</evidence>
<feature type="active site" evidence="5">
    <location>
        <position position="332"/>
    </location>
</feature>
<name>A0A8T9BV79_9HELO</name>
<dbReference type="PRINTS" id="PR00792">
    <property type="entry name" value="PEPSIN"/>
</dbReference>
<dbReference type="InterPro" id="IPR001461">
    <property type="entry name" value="Aspartic_peptidase_A1"/>
</dbReference>
<dbReference type="GO" id="GO:0004190">
    <property type="term" value="F:aspartic-type endopeptidase activity"/>
    <property type="evidence" value="ECO:0007669"/>
    <property type="project" value="UniProtKB-KW"/>
</dbReference>
<dbReference type="GO" id="GO:0006508">
    <property type="term" value="P:proteolysis"/>
    <property type="evidence" value="ECO:0007669"/>
    <property type="project" value="UniProtKB-KW"/>
</dbReference>
<keyword evidence="2 6" id="KW-0645">Protease</keyword>
<dbReference type="CDD" id="cd06097">
    <property type="entry name" value="Aspergillopepsin_like"/>
    <property type="match status" value="1"/>
</dbReference>
<evidence type="ECO:0000256" key="5">
    <source>
        <dbReference type="PIRSR" id="PIRSR601461-1"/>
    </source>
</evidence>
<evidence type="ECO:0000256" key="2">
    <source>
        <dbReference type="ARBA" id="ARBA00022670"/>
    </source>
</evidence>
<dbReference type="PANTHER" id="PTHR47966:SF1">
    <property type="entry name" value="ASPARTYL PROTEINASE"/>
    <property type="match status" value="1"/>
</dbReference>
<feature type="active site" evidence="5">
    <location>
        <position position="131"/>
    </location>
</feature>
<dbReference type="AlphaFoldDB" id="A0A8T9BV79"/>
<accession>A0A8T9BV79</accession>
<keyword evidence="3 6" id="KW-0064">Aspartyl protease</keyword>
<dbReference type="InterPro" id="IPR034163">
    <property type="entry name" value="Aspergillopepsin-like_cat_dom"/>
</dbReference>
<dbReference type="FunFam" id="2.40.70.10:FF:000092">
    <property type="entry name" value="Aspartic endopeptidase (AP1)"/>
    <property type="match status" value="1"/>
</dbReference>
<feature type="compositionally biased region" description="Basic residues" evidence="7">
    <location>
        <begin position="65"/>
        <end position="78"/>
    </location>
</feature>
<feature type="compositionally biased region" description="Low complexity" evidence="7">
    <location>
        <begin position="79"/>
        <end position="93"/>
    </location>
</feature>
<comment type="caution">
    <text evidence="9">The sequence shown here is derived from an EMBL/GenBank/DDBJ whole genome shotgun (WGS) entry which is preliminary data.</text>
</comment>
<feature type="region of interest" description="Disordered" evidence="7">
    <location>
        <begin position="65"/>
        <end position="107"/>
    </location>
</feature>
<evidence type="ECO:0000259" key="8">
    <source>
        <dbReference type="PROSITE" id="PS51767"/>
    </source>
</evidence>
<dbReference type="Gene3D" id="2.40.70.10">
    <property type="entry name" value="Acid Proteases"/>
    <property type="match status" value="2"/>
</dbReference>
<dbReference type="PROSITE" id="PS00141">
    <property type="entry name" value="ASP_PROTEASE"/>
    <property type="match status" value="1"/>
</dbReference>
<dbReference type="InterPro" id="IPR021109">
    <property type="entry name" value="Peptidase_aspartic_dom_sf"/>
</dbReference>
<evidence type="ECO:0000256" key="6">
    <source>
        <dbReference type="RuleBase" id="RU000454"/>
    </source>
</evidence>
<dbReference type="InterPro" id="IPR001969">
    <property type="entry name" value="Aspartic_peptidase_AS"/>
</dbReference>
<dbReference type="Proteomes" id="UP000469558">
    <property type="component" value="Unassembled WGS sequence"/>
</dbReference>
<dbReference type="InterPro" id="IPR033121">
    <property type="entry name" value="PEPTIDASE_A1"/>
</dbReference>
<dbReference type="SUPFAM" id="SSF50630">
    <property type="entry name" value="Acid proteases"/>
    <property type="match status" value="1"/>
</dbReference>